<dbReference type="InterPro" id="IPR011712">
    <property type="entry name" value="Sig_transdc_His_kin_sub3_dim/P"/>
</dbReference>
<dbReference type="InterPro" id="IPR036890">
    <property type="entry name" value="HATPase_C_sf"/>
</dbReference>
<reference evidence="12 13" key="1">
    <citation type="journal article" date="2019" name="Int. J. Syst. Evol. Microbiol.">
        <title>The Global Catalogue of Microorganisms (GCM) 10K type strain sequencing project: providing services to taxonomists for standard genome sequencing and annotation.</title>
        <authorList>
            <consortium name="The Broad Institute Genomics Platform"/>
            <consortium name="The Broad Institute Genome Sequencing Center for Infectious Disease"/>
            <person name="Wu L."/>
            <person name="Ma J."/>
        </authorList>
    </citation>
    <scope>NUCLEOTIDE SEQUENCE [LARGE SCALE GENOMIC DNA]</scope>
    <source>
        <strain evidence="12 13">JCM 14306</strain>
    </source>
</reference>
<keyword evidence="13" id="KW-1185">Reference proteome</keyword>
<feature type="transmembrane region" description="Helical" evidence="9">
    <location>
        <begin position="18"/>
        <end position="34"/>
    </location>
</feature>
<feature type="transmembrane region" description="Helical" evidence="9">
    <location>
        <begin position="107"/>
        <end position="129"/>
    </location>
</feature>
<dbReference type="CDD" id="cd16917">
    <property type="entry name" value="HATPase_UhpB-NarQ-NarX-like"/>
    <property type="match status" value="1"/>
</dbReference>
<dbReference type="Pfam" id="PF02518">
    <property type="entry name" value="HATPase_c"/>
    <property type="match status" value="1"/>
</dbReference>
<evidence type="ECO:0000259" key="11">
    <source>
        <dbReference type="Pfam" id="PF07730"/>
    </source>
</evidence>
<dbReference type="PANTHER" id="PTHR24421">
    <property type="entry name" value="NITRATE/NITRITE SENSOR PROTEIN NARX-RELATED"/>
    <property type="match status" value="1"/>
</dbReference>
<evidence type="ECO:0000256" key="3">
    <source>
        <dbReference type="ARBA" id="ARBA00022553"/>
    </source>
</evidence>
<dbReference type="GO" id="GO:0016301">
    <property type="term" value="F:kinase activity"/>
    <property type="evidence" value="ECO:0007669"/>
    <property type="project" value="UniProtKB-KW"/>
</dbReference>
<feature type="domain" description="Signal transduction histidine kinase subgroup 3 dimerisation and phosphoacceptor" evidence="11">
    <location>
        <begin position="157"/>
        <end position="222"/>
    </location>
</feature>
<keyword evidence="9" id="KW-1133">Transmembrane helix</keyword>
<dbReference type="InterPro" id="IPR003594">
    <property type="entry name" value="HATPase_dom"/>
</dbReference>
<feature type="domain" description="Histidine kinase/HSP90-like ATPase" evidence="10">
    <location>
        <begin position="270"/>
        <end position="355"/>
    </location>
</feature>
<dbReference type="EC" id="2.7.13.3" evidence="2"/>
<evidence type="ECO:0000256" key="9">
    <source>
        <dbReference type="SAM" id="Phobius"/>
    </source>
</evidence>
<evidence type="ECO:0000256" key="2">
    <source>
        <dbReference type="ARBA" id="ARBA00012438"/>
    </source>
</evidence>
<evidence type="ECO:0000313" key="13">
    <source>
        <dbReference type="Proteomes" id="UP001501319"/>
    </source>
</evidence>
<comment type="catalytic activity">
    <reaction evidence="1">
        <text>ATP + protein L-histidine = ADP + protein N-phospho-L-histidine.</text>
        <dbReference type="EC" id="2.7.13.3"/>
    </reaction>
</comment>
<gene>
    <name evidence="12" type="ORF">GCM10009744_65220</name>
</gene>
<keyword evidence="8" id="KW-0902">Two-component regulatory system</keyword>
<evidence type="ECO:0000256" key="8">
    <source>
        <dbReference type="ARBA" id="ARBA00023012"/>
    </source>
</evidence>
<feature type="transmembrane region" description="Helical" evidence="9">
    <location>
        <begin position="39"/>
        <end position="57"/>
    </location>
</feature>
<organism evidence="12 13">
    <name type="scientific">Kribbella alba</name>
    <dbReference type="NCBI Taxonomy" id="190197"/>
    <lineage>
        <taxon>Bacteria</taxon>
        <taxon>Bacillati</taxon>
        <taxon>Actinomycetota</taxon>
        <taxon>Actinomycetes</taxon>
        <taxon>Propionibacteriales</taxon>
        <taxon>Kribbellaceae</taxon>
        <taxon>Kribbella</taxon>
    </lineage>
</organism>
<evidence type="ECO:0000256" key="1">
    <source>
        <dbReference type="ARBA" id="ARBA00000085"/>
    </source>
</evidence>
<keyword evidence="4" id="KW-0808">Transferase</keyword>
<dbReference type="Gene3D" id="3.30.565.10">
    <property type="entry name" value="Histidine kinase-like ATPase, C-terminal domain"/>
    <property type="match status" value="1"/>
</dbReference>
<evidence type="ECO:0000256" key="4">
    <source>
        <dbReference type="ARBA" id="ARBA00022679"/>
    </source>
</evidence>
<protein>
    <recommendedName>
        <fullName evidence="2">histidine kinase</fullName>
        <ecNumber evidence="2">2.7.13.3</ecNumber>
    </recommendedName>
</protein>
<keyword evidence="3" id="KW-0597">Phosphoprotein</keyword>
<dbReference type="Pfam" id="PF07730">
    <property type="entry name" value="HisKA_3"/>
    <property type="match status" value="1"/>
</dbReference>
<sequence>MLAVVADAGVVAWGGDGASAYWALAVSACGALLASSRPVAGLVLTVGGCGLAVAVGADPTTEWTVVAFTLLSATLGGAPPLWCGILVGNALYVLVRVSEGGEAQSPVAISAGAVAAAAAAVGGGVRAQWRYQEVLRQRASDLVAAERREGEQALVEERLRIARDLHDLIGHEVAVVNMHLGVAEVSLPEGAERAGAALDAARVAVQSVLTETQQILRLLRRDEGESGAPEPAPGPGQLAGLVDSFRRIGLDVEADLSALAGSVLTPAVGLTLYRVVQEALTNAHRYGDGVTRLTLTSGPGEVVVTVTNLRSSDPQRLSTRRGYGLLGMRERVTAVGGQLQVTSDEETFRVSAVLPTNERNAR</sequence>
<evidence type="ECO:0000256" key="5">
    <source>
        <dbReference type="ARBA" id="ARBA00022741"/>
    </source>
</evidence>
<evidence type="ECO:0000256" key="7">
    <source>
        <dbReference type="ARBA" id="ARBA00022840"/>
    </source>
</evidence>
<dbReference type="Gene3D" id="1.20.5.1930">
    <property type="match status" value="1"/>
</dbReference>
<evidence type="ECO:0000313" key="12">
    <source>
        <dbReference type="EMBL" id="GAA1662357.1"/>
    </source>
</evidence>
<evidence type="ECO:0000259" key="10">
    <source>
        <dbReference type="Pfam" id="PF02518"/>
    </source>
</evidence>
<keyword evidence="7" id="KW-0067">ATP-binding</keyword>
<dbReference type="EMBL" id="BAAANE010000018">
    <property type="protein sequence ID" value="GAA1662357.1"/>
    <property type="molecule type" value="Genomic_DNA"/>
</dbReference>
<keyword evidence="5" id="KW-0547">Nucleotide-binding</keyword>
<dbReference type="InterPro" id="IPR050482">
    <property type="entry name" value="Sensor_HK_TwoCompSys"/>
</dbReference>
<keyword evidence="9" id="KW-0812">Transmembrane</keyword>
<accession>A0ABN2FYX6</accession>
<feature type="transmembrane region" description="Helical" evidence="9">
    <location>
        <begin position="63"/>
        <end position="95"/>
    </location>
</feature>
<dbReference type="PANTHER" id="PTHR24421:SF10">
    <property type="entry name" value="NITRATE_NITRITE SENSOR PROTEIN NARQ"/>
    <property type="match status" value="1"/>
</dbReference>
<comment type="caution">
    <text evidence="12">The sequence shown here is derived from an EMBL/GenBank/DDBJ whole genome shotgun (WGS) entry which is preliminary data.</text>
</comment>
<name>A0ABN2FYX6_9ACTN</name>
<keyword evidence="6 12" id="KW-0418">Kinase</keyword>
<proteinExistence type="predicted"/>
<dbReference type="Proteomes" id="UP001501319">
    <property type="component" value="Unassembled WGS sequence"/>
</dbReference>
<evidence type="ECO:0000256" key="6">
    <source>
        <dbReference type="ARBA" id="ARBA00022777"/>
    </source>
</evidence>
<dbReference type="SUPFAM" id="SSF55874">
    <property type="entry name" value="ATPase domain of HSP90 chaperone/DNA topoisomerase II/histidine kinase"/>
    <property type="match status" value="1"/>
</dbReference>
<keyword evidence="9" id="KW-0472">Membrane</keyword>